<dbReference type="RefSeq" id="WP_073615918.1">
    <property type="nucleotide sequence ID" value="NZ_FRFE01000034.1"/>
</dbReference>
<keyword evidence="2" id="KW-1185">Reference proteome</keyword>
<evidence type="ECO:0000313" key="2">
    <source>
        <dbReference type="Proteomes" id="UP000184603"/>
    </source>
</evidence>
<gene>
    <name evidence="1" type="ORF">SAMN02745220_04518</name>
</gene>
<dbReference type="OrthoDB" id="5472865at2"/>
<accession>A0A1M7YIA2</accession>
<dbReference type="AlphaFoldDB" id="A0A1M7YIA2"/>
<name>A0A1M7YIA2_9BACT</name>
<dbReference type="Proteomes" id="UP000184603">
    <property type="component" value="Unassembled WGS sequence"/>
</dbReference>
<dbReference type="STRING" id="1121416.SAMN02745220_04518"/>
<evidence type="ECO:0008006" key="3">
    <source>
        <dbReference type="Google" id="ProtNLM"/>
    </source>
</evidence>
<sequence>MSQSILIGSNKVTEAEVIQVPAVPFTKSHHPIHHRHIIDAIRSGVAATGLEIVNTEYVLANNGKRMFGVWDLSGGSDELCWSIGIRNSMDKSMALGITAGTRVFVCENLSFSGEFVEFRKHTKGLVYDELEFMAYRAMKKMVMNLTKFQAWHEGLKNFSLTEWDAKILLVEIMTNNIIPPSRFVRFNELYFGGVYDQNLWGFHETVTDMLRDSNLLTLPGKNRELNCILDTYIDASHAEQQSALAEFYERRYLQAQF</sequence>
<reference evidence="1 2" key="1">
    <citation type="submission" date="2016-12" db="EMBL/GenBank/DDBJ databases">
        <authorList>
            <person name="Song W.-J."/>
            <person name="Kurnit D.M."/>
        </authorList>
    </citation>
    <scope>NUCLEOTIDE SEQUENCE [LARGE SCALE GENOMIC DNA]</scope>
    <source>
        <strain evidence="1 2">DSM 18488</strain>
    </source>
</reference>
<dbReference type="EMBL" id="FRFE01000034">
    <property type="protein sequence ID" value="SHO52326.1"/>
    <property type="molecule type" value="Genomic_DNA"/>
</dbReference>
<protein>
    <recommendedName>
        <fullName evidence="3">DUF932 domain-containing protein</fullName>
    </recommendedName>
</protein>
<organism evidence="1 2">
    <name type="scientific">Desulfopila aestuarii DSM 18488</name>
    <dbReference type="NCBI Taxonomy" id="1121416"/>
    <lineage>
        <taxon>Bacteria</taxon>
        <taxon>Pseudomonadati</taxon>
        <taxon>Thermodesulfobacteriota</taxon>
        <taxon>Desulfobulbia</taxon>
        <taxon>Desulfobulbales</taxon>
        <taxon>Desulfocapsaceae</taxon>
        <taxon>Desulfopila</taxon>
    </lineage>
</organism>
<evidence type="ECO:0000313" key="1">
    <source>
        <dbReference type="EMBL" id="SHO52326.1"/>
    </source>
</evidence>
<proteinExistence type="predicted"/>